<feature type="compositionally biased region" description="Basic and acidic residues" evidence="1">
    <location>
        <begin position="79"/>
        <end position="95"/>
    </location>
</feature>
<feature type="compositionally biased region" description="Basic and acidic residues" evidence="1">
    <location>
        <begin position="141"/>
        <end position="152"/>
    </location>
</feature>
<feature type="compositionally biased region" description="Basic and acidic residues" evidence="1">
    <location>
        <begin position="36"/>
        <end position="47"/>
    </location>
</feature>
<dbReference type="InterPro" id="IPR043763">
    <property type="entry name" value="DUF5709"/>
</dbReference>
<feature type="compositionally biased region" description="Gly residues" evidence="1">
    <location>
        <begin position="108"/>
        <end position="118"/>
    </location>
</feature>
<feature type="compositionally biased region" description="Acidic residues" evidence="1">
    <location>
        <begin position="170"/>
        <end position="186"/>
    </location>
</feature>
<evidence type="ECO:0000256" key="1">
    <source>
        <dbReference type="SAM" id="MobiDB-lite"/>
    </source>
</evidence>
<evidence type="ECO:0000313" key="3">
    <source>
        <dbReference type="EMBL" id="MEU7073376.1"/>
    </source>
</evidence>
<accession>A0ABV3CF12</accession>
<dbReference type="EMBL" id="JBEZAE010000018">
    <property type="protein sequence ID" value="MEU7073376.1"/>
    <property type="molecule type" value="Genomic_DNA"/>
</dbReference>
<protein>
    <submittedName>
        <fullName evidence="3">DUF5709 domain-containing protein</fullName>
    </submittedName>
</protein>
<feature type="compositionally biased region" description="Basic and acidic residues" evidence="1">
    <location>
        <begin position="19"/>
        <end position="28"/>
    </location>
</feature>
<reference evidence="3 4" key="1">
    <citation type="submission" date="2024-06" db="EMBL/GenBank/DDBJ databases">
        <title>The Natural Products Discovery Center: Release of the First 8490 Sequenced Strains for Exploring Actinobacteria Biosynthetic Diversity.</title>
        <authorList>
            <person name="Kalkreuter E."/>
            <person name="Kautsar S.A."/>
            <person name="Yang D."/>
            <person name="Bader C.D."/>
            <person name="Teijaro C.N."/>
            <person name="Fluegel L."/>
            <person name="Davis C.M."/>
            <person name="Simpson J.R."/>
            <person name="Lauterbach L."/>
            <person name="Steele A.D."/>
            <person name="Gui C."/>
            <person name="Meng S."/>
            <person name="Li G."/>
            <person name="Viehrig K."/>
            <person name="Ye F."/>
            <person name="Su P."/>
            <person name="Kiefer A.F."/>
            <person name="Nichols A."/>
            <person name="Cepeda A.J."/>
            <person name="Yan W."/>
            <person name="Fan B."/>
            <person name="Jiang Y."/>
            <person name="Adhikari A."/>
            <person name="Zheng C.-J."/>
            <person name="Schuster L."/>
            <person name="Cowan T.M."/>
            <person name="Smanski M.J."/>
            <person name="Chevrette M.G."/>
            <person name="De Carvalho L.P.S."/>
            <person name="Shen B."/>
        </authorList>
    </citation>
    <scope>NUCLEOTIDE SEQUENCE [LARGE SCALE GENOMIC DNA]</scope>
    <source>
        <strain evidence="3 4">NPDC045974</strain>
    </source>
</reference>
<keyword evidence="4" id="KW-1185">Reference proteome</keyword>
<comment type="caution">
    <text evidence="3">The sequence shown here is derived from an EMBL/GenBank/DDBJ whole genome shotgun (WGS) entry which is preliminary data.</text>
</comment>
<organism evidence="3 4">
    <name type="scientific">Streptomyces narbonensis</name>
    <dbReference type="NCBI Taxonomy" id="67333"/>
    <lineage>
        <taxon>Bacteria</taxon>
        <taxon>Bacillati</taxon>
        <taxon>Actinomycetota</taxon>
        <taxon>Actinomycetes</taxon>
        <taxon>Kitasatosporales</taxon>
        <taxon>Streptomycetaceae</taxon>
        <taxon>Streptomyces</taxon>
    </lineage>
</organism>
<evidence type="ECO:0000259" key="2">
    <source>
        <dbReference type="Pfam" id="PF18970"/>
    </source>
</evidence>
<evidence type="ECO:0000313" key="4">
    <source>
        <dbReference type="Proteomes" id="UP001551329"/>
    </source>
</evidence>
<proteinExistence type="predicted"/>
<name>A0ABV3CF12_9ACTN</name>
<dbReference type="Proteomes" id="UP001551329">
    <property type="component" value="Unassembled WGS sequence"/>
</dbReference>
<dbReference type="Pfam" id="PF18970">
    <property type="entry name" value="DUF5709"/>
    <property type="match status" value="1"/>
</dbReference>
<feature type="region of interest" description="Disordered" evidence="1">
    <location>
        <begin position="1"/>
        <end position="186"/>
    </location>
</feature>
<feature type="domain" description="DUF5709" evidence="2">
    <location>
        <begin position="124"/>
        <end position="168"/>
    </location>
</feature>
<dbReference type="RefSeq" id="WP_358473498.1">
    <property type="nucleotide sequence ID" value="NZ_JBEZAE010000018.1"/>
</dbReference>
<gene>
    <name evidence="3" type="ORF">AB0A88_24970</name>
</gene>
<sequence length="186" mass="19462">MPDRDASNASDPIGGSDRPGPEEARGDDVYQPTRADTSDRPTEHPDPDNSLMTDPLDDPSGSGYSPPERPRGVTRHGTTRREQREGEPLDERLAQEEPDPPEQPPAGDGIGDLPGGQGEPVDEQAGATRAGRLAPVRSRPGHVDHAVARDVGPDDGAAPAEEAAMHVDTGADENAEPPAEPEDGPG</sequence>